<dbReference type="AlphaFoldDB" id="A0A6B3SQT5"/>
<dbReference type="GO" id="GO:0009055">
    <property type="term" value="F:electron transfer activity"/>
    <property type="evidence" value="ECO:0007669"/>
    <property type="project" value="InterPro"/>
</dbReference>
<name>A0A6B3SQT5_9BURK</name>
<keyword evidence="3 6" id="KW-0812">Transmembrane</keyword>
<evidence type="ECO:0000256" key="3">
    <source>
        <dbReference type="ARBA" id="ARBA00022692"/>
    </source>
</evidence>
<evidence type="ECO:0000259" key="7">
    <source>
        <dbReference type="Pfam" id="PF01292"/>
    </source>
</evidence>
<organism evidence="8 9">
    <name type="scientific">Noviherbaspirillum galbum</name>
    <dbReference type="NCBI Taxonomy" id="2709383"/>
    <lineage>
        <taxon>Bacteria</taxon>
        <taxon>Pseudomonadati</taxon>
        <taxon>Pseudomonadota</taxon>
        <taxon>Betaproteobacteria</taxon>
        <taxon>Burkholderiales</taxon>
        <taxon>Oxalobacteraceae</taxon>
        <taxon>Noviherbaspirillum</taxon>
    </lineage>
</organism>
<dbReference type="InterPro" id="IPR011577">
    <property type="entry name" value="Cyt_b561_bac/Ni-Hgenase"/>
</dbReference>
<dbReference type="PANTHER" id="PTHR30485:SF2">
    <property type="entry name" value="BLL0597 PROTEIN"/>
    <property type="match status" value="1"/>
</dbReference>
<protein>
    <submittedName>
        <fullName evidence="8">Cytochrome B</fullName>
    </submittedName>
</protein>
<reference evidence="8 9" key="1">
    <citation type="submission" date="2020-02" db="EMBL/GenBank/DDBJ databases">
        <authorList>
            <person name="Kim M.K."/>
        </authorList>
    </citation>
    <scope>NUCLEOTIDE SEQUENCE [LARGE SCALE GENOMIC DNA]</scope>
    <source>
        <strain evidence="8 9">17J57-3</strain>
    </source>
</reference>
<feature type="transmembrane region" description="Helical" evidence="6">
    <location>
        <begin position="93"/>
        <end position="114"/>
    </location>
</feature>
<dbReference type="PANTHER" id="PTHR30485">
    <property type="entry name" value="NI/FE-HYDROGENASE 1 B-TYPE CYTOCHROME SUBUNIT"/>
    <property type="match status" value="1"/>
</dbReference>
<proteinExistence type="predicted"/>
<dbReference type="GO" id="GO:0022904">
    <property type="term" value="P:respiratory electron transport chain"/>
    <property type="evidence" value="ECO:0007669"/>
    <property type="project" value="InterPro"/>
</dbReference>
<accession>A0A6B3SQT5</accession>
<dbReference type="GO" id="GO:0020037">
    <property type="term" value="F:heme binding"/>
    <property type="evidence" value="ECO:0007669"/>
    <property type="project" value="TreeGrafter"/>
</dbReference>
<comment type="subcellular location">
    <subcellularLocation>
        <location evidence="1">Cell membrane</location>
        <topology evidence="1">Multi-pass membrane protein</topology>
    </subcellularLocation>
</comment>
<evidence type="ECO:0000313" key="9">
    <source>
        <dbReference type="Proteomes" id="UP000482155"/>
    </source>
</evidence>
<evidence type="ECO:0000256" key="5">
    <source>
        <dbReference type="ARBA" id="ARBA00023136"/>
    </source>
</evidence>
<evidence type="ECO:0000256" key="2">
    <source>
        <dbReference type="ARBA" id="ARBA00022475"/>
    </source>
</evidence>
<evidence type="ECO:0000256" key="6">
    <source>
        <dbReference type="SAM" id="Phobius"/>
    </source>
</evidence>
<gene>
    <name evidence="8" type="ORF">G3574_11345</name>
</gene>
<comment type="caution">
    <text evidence="8">The sequence shown here is derived from an EMBL/GenBank/DDBJ whole genome shotgun (WGS) entry which is preliminary data.</text>
</comment>
<dbReference type="SUPFAM" id="SSF81342">
    <property type="entry name" value="Transmembrane di-heme cytochromes"/>
    <property type="match status" value="1"/>
</dbReference>
<sequence>MILVWDPLVRVIHWTLAALVLGNFLNEDGTAWHRYAGYTAAGLVATRLLWGCVSRGHAGFRRWWPGFPGILAYVRASLRGQAKRTLGINPAGAAMAATIWLLVLAMGVTGWMMGLDAFWGESWLEALHAALAYLLLACAGMHVCAVLAMSFAHRENLPRAMVTGRKKAGTPAADETVE</sequence>
<dbReference type="InterPro" id="IPR051542">
    <property type="entry name" value="Hydrogenase_cytochrome"/>
</dbReference>
<evidence type="ECO:0000313" key="8">
    <source>
        <dbReference type="EMBL" id="NEX61675.1"/>
    </source>
</evidence>
<keyword evidence="5 6" id="KW-0472">Membrane</keyword>
<dbReference type="Gene3D" id="1.20.950.20">
    <property type="entry name" value="Transmembrane di-heme cytochromes, Chain C"/>
    <property type="match status" value="1"/>
</dbReference>
<dbReference type="GO" id="GO:0005886">
    <property type="term" value="C:plasma membrane"/>
    <property type="evidence" value="ECO:0007669"/>
    <property type="project" value="UniProtKB-SubCell"/>
</dbReference>
<dbReference type="InterPro" id="IPR016174">
    <property type="entry name" value="Di-haem_cyt_TM"/>
</dbReference>
<evidence type="ECO:0000256" key="4">
    <source>
        <dbReference type="ARBA" id="ARBA00022989"/>
    </source>
</evidence>
<feature type="domain" description="Cytochrome b561 bacterial/Ni-hydrogenase" evidence="7">
    <location>
        <begin position="4"/>
        <end position="164"/>
    </location>
</feature>
<keyword evidence="9" id="KW-1185">Reference proteome</keyword>
<evidence type="ECO:0000256" key="1">
    <source>
        <dbReference type="ARBA" id="ARBA00004651"/>
    </source>
</evidence>
<dbReference type="Pfam" id="PF01292">
    <property type="entry name" value="Ni_hydr_CYTB"/>
    <property type="match status" value="1"/>
</dbReference>
<dbReference type="EMBL" id="JAAIVB010000037">
    <property type="protein sequence ID" value="NEX61675.1"/>
    <property type="molecule type" value="Genomic_DNA"/>
</dbReference>
<feature type="transmembrane region" description="Helical" evidence="6">
    <location>
        <begin position="126"/>
        <end position="151"/>
    </location>
</feature>
<keyword evidence="4 6" id="KW-1133">Transmembrane helix</keyword>
<keyword evidence="2" id="KW-1003">Cell membrane</keyword>
<dbReference type="RefSeq" id="WP_163963117.1">
    <property type="nucleotide sequence ID" value="NZ_JAAIVB010000037.1"/>
</dbReference>
<dbReference type="Proteomes" id="UP000482155">
    <property type="component" value="Unassembled WGS sequence"/>
</dbReference>